<feature type="domain" description="Sialate O-acetylesterase" evidence="2">
    <location>
        <begin position="4"/>
        <end position="103"/>
    </location>
</feature>
<dbReference type="Pfam" id="PF03629">
    <property type="entry name" value="SASA"/>
    <property type="match status" value="1"/>
</dbReference>
<dbReference type="InterPro" id="IPR005181">
    <property type="entry name" value="SASA"/>
</dbReference>
<keyword evidence="4" id="KW-1185">Reference proteome</keyword>
<dbReference type="PANTHER" id="PTHR22901">
    <property type="entry name" value="SIALATE O-ACETYLESTERASE"/>
    <property type="match status" value="1"/>
</dbReference>
<gene>
    <name evidence="3" type="ORF">MAR_030443</name>
</gene>
<reference evidence="3" key="1">
    <citation type="submission" date="2022-11" db="EMBL/GenBank/DDBJ databases">
        <title>Centuries of genome instability and evolution in soft-shell clam transmissible cancer (bioRxiv).</title>
        <authorList>
            <person name="Hart S.F.M."/>
            <person name="Yonemitsu M.A."/>
            <person name="Giersch R.M."/>
            <person name="Beal B.F."/>
            <person name="Arriagada G."/>
            <person name="Davis B.W."/>
            <person name="Ostrander E.A."/>
            <person name="Goff S.P."/>
            <person name="Metzger M.J."/>
        </authorList>
    </citation>
    <scope>NUCLEOTIDE SEQUENCE</scope>
    <source>
        <strain evidence="3">MELC-2E11</strain>
        <tissue evidence="3">Siphon/mantle</tissue>
    </source>
</reference>
<proteinExistence type="predicted"/>
<dbReference type="Proteomes" id="UP001164746">
    <property type="component" value="Chromosome 10"/>
</dbReference>
<protein>
    <submittedName>
        <fullName evidence="3">SIAE-like protein</fullName>
    </submittedName>
</protein>
<accession>A0ABY7F3S9</accession>
<dbReference type="EMBL" id="CP111021">
    <property type="protein sequence ID" value="WAR15849.1"/>
    <property type="molecule type" value="Genomic_DNA"/>
</dbReference>
<evidence type="ECO:0000256" key="1">
    <source>
        <dbReference type="ARBA" id="ARBA00022801"/>
    </source>
</evidence>
<evidence type="ECO:0000313" key="3">
    <source>
        <dbReference type="EMBL" id="WAR15849.1"/>
    </source>
</evidence>
<dbReference type="InterPro" id="IPR036514">
    <property type="entry name" value="SGNH_hydro_sf"/>
</dbReference>
<evidence type="ECO:0000259" key="2">
    <source>
        <dbReference type="Pfam" id="PF03629"/>
    </source>
</evidence>
<keyword evidence="1" id="KW-0378">Hydrolase</keyword>
<dbReference type="Gene3D" id="3.40.50.1110">
    <property type="entry name" value="SGNH hydrolase"/>
    <property type="match status" value="2"/>
</dbReference>
<dbReference type="SUPFAM" id="SSF52266">
    <property type="entry name" value="SGNH hydrolase"/>
    <property type="match status" value="1"/>
</dbReference>
<dbReference type="InterPro" id="IPR039329">
    <property type="entry name" value="SIAE"/>
</dbReference>
<sequence length="348" mass="38786">MFGDVWICSGQSNMYFKVQQLVNYTDVIARAQNMTGLRIFRIAKEYTITQANFISPQRTDTATQQFSAVCLLYALEVAPYINRPIGLVETSWGGTTIEVWSSPDAIAKWESNAGYYVDYTCQFPAMINDWREKFHLNSQLQTEKNFPFGFVQLAPNANKTLHTGMPDLRWSQTAGYGYVPNPALPGVFMAVAMDLPDYDSPYGTIHPRDKYDVAKRLGLAGLSVAYGVSGTDYQGPFPTMFTLAGSNMTIEYDEGNDPIRVKSNLGFEVCCGHLQNYTCGYNAFQSAPITGHDATSVTIDTSACHGYNHVVTAVRYAWEMSPCDFKMCAVYDRDSDLPAPCFTKHAPF</sequence>
<dbReference type="PANTHER" id="PTHR22901:SF0">
    <property type="entry name" value="SIALATE O-ACETYLESTERASE"/>
    <property type="match status" value="1"/>
</dbReference>
<evidence type="ECO:0000313" key="4">
    <source>
        <dbReference type="Proteomes" id="UP001164746"/>
    </source>
</evidence>
<organism evidence="3 4">
    <name type="scientific">Mya arenaria</name>
    <name type="common">Soft-shell clam</name>
    <dbReference type="NCBI Taxonomy" id="6604"/>
    <lineage>
        <taxon>Eukaryota</taxon>
        <taxon>Metazoa</taxon>
        <taxon>Spiralia</taxon>
        <taxon>Lophotrochozoa</taxon>
        <taxon>Mollusca</taxon>
        <taxon>Bivalvia</taxon>
        <taxon>Autobranchia</taxon>
        <taxon>Heteroconchia</taxon>
        <taxon>Euheterodonta</taxon>
        <taxon>Imparidentia</taxon>
        <taxon>Neoheterodontei</taxon>
        <taxon>Myida</taxon>
        <taxon>Myoidea</taxon>
        <taxon>Myidae</taxon>
        <taxon>Mya</taxon>
    </lineage>
</organism>
<name>A0ABY7F3S9_MYAAR</name>